<evidence type="ECO:0000313" key="2">
    <source>
        <dbReference type="EMBL" id="TXS94332.1"/>
    </source>
</evidence>
<dbReference type="GO" id="GO:0016787">
    <property type="term" value="F:hydrolase activity"/>
    <property type="evidence" value="ECO:0007669"/>
    <property type="project" value="UniProtKB-KW"/>
</dbReference>
<comment type="caution">
    <text evidence="2">The sequence shown here is derived from an EMBL/GenBank/DDBJ whole genome shotgun (WGS) entry which is preliminary data.</text>
</comment>
<dbReference type="Pfam" id="PF12697">
    <property type="entry name" value="Abhydrolase_6"/>
    <property type="match status" value="1"/>
</dbReference>
<name>A0A5C9A309_9GAMM</name>
<proteinExistence type="predicted"/>
<sequence length="230" mass="25625">MVEAATLRLTKPLLRRGPKGDGHAVMVLPGFMSDDPYNRSLLKFLGELGYRAHGWNLGRNLGPGNISLREIAAAVRRLERQSGGKVSLIGHSLGGIYAREIARENPGVVRQVITLGSPFGAGRDRGSNVHHLFKRLNPGREADPEHLARQEKLAVAPPVPTTSIYTRGDGIVNWRTSIQKKDHPETQNIEVPGSHCGLTHNPTVWYLIADRLRQPEDLWQPFNSRVFRHH</sequence>
<dbReference type="Gene3D" id="3.40.50.1820">
    <property type="entry name" value="alpha/beta hydrolase"/>
    <property type="match status" value="1"/>
</dbReference>
<dbReference type="Proteomes" id="UP000321039">
    <property type="component" value="Unassembled WGS sequence"/>
</dbReference>
<evidence type="ECO:0000259" key="1">
    <source>
        <dbReference type="Pfam" id="PF12697"/>
    </source>
</evidence>
<accession>A0A5C9A309</accession>
<keyword evidence="2" id="KW-0378">Hydrolase</keyword>
<feature type="domain" description="AB hydrolase-1" evidence="1">
    <location>
        <begin position="51"/>
        <end position="155"/>
    </location>
</feature>
<dbReference type="EMBL" id="VRZA01000003">
    <property type="protein sequence ID" value="TXS94332.1"/>
    <property type="molecule type" value="Genomic_DNA"/>
</dbReference>
<dbReference type="InterPro" id="IPR029058">
    <property type="entry name" value="AB_hydrolase_fold"/>
</dbReference>
<evidence type="ECO:0000313" key="3">
    <source>
        <dbReference type="Proteomes" id="UP000321039"/>
    </source>
</evidence>
<dbReference type="SUPFAM" id="SSF53474">
    <property type="entry name" value="alpha/beta-Hydrolases"/>
    <property type="match status" value="1"/>
</dbReference>
<organism evidence="2 3">
    <name type="scientific">Parahaliea maris</name>
    <dbReference type="NCBI Taxonomy" id="2716870"/>
    <lineage>
        <taxon>Bacteria</taxon>
        <taxon>Pseudomonadati</taxon>
        <taxon>Pseudomonadota</taxon>
        <taxon>Gammaproteobacteria</taxon>
        <taxon>Cellvibrionales</taxon>
        <taxon>Halieaceae</taxon>
        <taxon>Parahaliea</taxon>
    </lineage>
</organism>
<protein>
    <submittedName>
        <fullName evidence="2">Alpha/beta fold hydrolase</fullName>
    </submittedName>
</protein>
<dbReference type="AlphaFoldDB" id="A0A5C9A309"/>
<gene>
    <name evidence="2" type="ORF">FV139_11085</name>
</gene>
<keyword evidence="3" id="KW-1185">Reference proteome</keyword>
<dbReference type="InterPro" id="IPR000073">
    <property type="entry name" value="AB_hydrolase_1"/>
</dbReference>
<reference evidence="2 3" key="1">
    <citation type="submission" date="2019-08" db="EMBL/GenBank/DDBJ databases">
        <title>Parahaliea maris sp. nov., isolated from the surface seawater.</title>
        <authorList>
            <person name="Liu Y."/>
        </authorList>
    </citation>
    <scope>NUCLEOTIDE SEQUENCE [LARGE SCALE GENOMIC DNA]</scope>
    <source>
        <strain evidence="2 3">HSLHS9</strain>
    </source>
</reference>